<dbReference type="EMBL" id="JALBCA010000047">
    <property type="protein sequence ID" value="KAI2386505.1"/>
    <property type="molecule type" value="Genomic_DNA"/>
</dbReference>
<organism evidence="1">
    <name type="scientific">Ophidiomyces ophidiicola</name>
    <dbReference type="NCBI Taxonomy" id="1387563"/>
    <lineage>
        <taxon>Eukaryota</taxon>
        <taxon>Fungi</taxon>
        <taxon>Dikarya</taxon>
        <taxon>Ascomycota</taxon>
        <taxon>Pezizomycotina</taxon>
        <taxon>Eurotiomycetes</taxon>
        <taxon>Eurotiomycetidae</taxon>
        <taxon>Onygenales</taxon>
        <taxon>Onygenaceae</taxon>
        <taxon>Ophidiomyces</taxon>
    </lineage>
</organism>
<proteinExistence type="predicted"/>
<name>A0ACB8UW08_9EURO</name>
<gene>
    <name evidence="1" type="ORF">LOY88_003522</name>
</gene>
<evidence type="ECO:0000313" key="1">
    <source>
        <dbReference type="EMBL" id="KAI2386505.1"/>
    </source>
</evidence>
<accession>A0ACB8UW08</accession>
<sequence length="575" mass="63521">MAPRLIDLKISAPLSNPALRNDRGSDGPNTTAFMPLSPIVNSNPRRVTHASYPPMHNSLPFDGTQRISYHSRLVSQNPQRATLTPSATMQPRRASTIKTVMRKLFGRKRKSDPVVQELDCEDNPNMANDPQAFSRLRNTEPEFLTIADAGKQSLKSVSSREHISHIPTPTEPELVDIPPVPAGNKDKEEDALATRRRRPRRRATLPSLVLSSEEGREIATKIARQGSRSVSIGSVAEQRTADNASRASGTQFKRRSRSAYALRELARSHRMSPIQWRRRSDEIRFLEKTLDPEDDSAPIRDTVVGDTSKEEEEAAAAAEEDPAEIRVEALAANGDLSQFDFGNLMSNMQEDCDASLTQRISTLEVKLMDLEFAIAKLQGSDLSPIQPFPPAPSKVTNSGPHVPVPPVMASEEPPSRDTTSVRPSTVDTQRPTSTATLRPHTAALQSHPPMSPSPFSSPGISVEQYSALTTLVRREQTARKLLEHQVQDLQREVELLRGLPGTRQDSVFPQSSCASESATSSRCDSRQERLDSGMWRLHSGSSIGKADAPSLESLPLKKDVSFHRKNTLDRMIVRT</sequence>
<reference evidence="1" key="1">
    <citation type="journal article" date="2022" name="bioRxiv">
        <title>Population genetic analysis of Ophidiomyces ophidiicola, the causative agent of snake fungal disease, indicates recent introductions to the USA.</title>
        <authorList>
            <person name="Ladner J.T."/>
            <person name="Palmer J.M."/>
            <person name="Ettinger C.L."/>
            <person name="Stajich J.E."/>
            <person name="Farrell T.M."/>
            <person name="Glorioso B.M."/>
            <person name="Lawson B."/>
            <person name="Price S.J."/>
            <person name="Stengle A.G."/>
            <person name="Grear D.A."/>
            <person name="Lorch J.M."/>
        </authorList>
    </citation>
    <scope>NUCLEOTIDE SEQUENCE</scope>
    <source>
        <strain evidence="1">NWHC 24266-5</strain>
    </source>
</reference>
<comment type="caution">
    <text evidence="1">The sequence shown here is derived from an EMBL/GenBank/DDBJ whole genome shotgun (WGS) entry which is preliminary data.</text>
</comment>
<protein>
    <submittedName>
        <fullName evidence="1">Uncharacterized protein</fullName>
    </submittedName>
</protein>